<dbReference type="KEGG" id="tmk:QGN29_06700"/>
<dbReference type="GO" id="GO:0080120">
    <property type="term" value="P:CAAX-box protein maturation"/>
    <property type="evidence" value="ECO:0007669"/>
    <property type="project" value="UniProtKB-ARBA"/>
</dbReference>
<evidence type="ECO:0000259" key="2">
    <source>
        <dbReference type="Pfam" id="PF02517"/>
    </source>
</evidence>
<feature type="transmembrane region" description="Helical" evidence="1">
    <location>
        <begin position="82"/>
        <end position="104"/>
    </location>
</feature>
<dbReference type="AlphaFoldDB" id="A0AA52EK85"/>
<evidence type="ECO:0000313" key="4">
    <source>
        <dbReference type="Proteomes" id="UP001268683"/>
    </source>
</evidence>
<keyword evidence="4" id="KW-1185">Reference proteome</keyword>
<dbReference type="EMBL" id="CP123872">
    <property type="protein sequence ID" value="WND04062.1"/>
    <property type="molecule type" value="Genomic_DNA"/>
</dbReference>
<dbReference type="PANTHER" id="PTHR39430">
    <property type="entry name" value="MEMBRANE-ASSOCIATED PROTEASE-RELATED"/>
    <property type="match status" value="1"/>
</dbReference>
<dbReference type="Pfam" id="PF02517">
    <property type="entry name" value="Rce1-like"/>
    <property type="match status" value="1"/>
</dbReference>
<proteinExistence type="predicted"/>
<evidence type="ECO:0000256" key="1">
    <source>
        <dbReference type="SAM" id="Phobius"/>
    </source>
</evidence>
<keyword evidence="1" id="KW-1133">Transmembrane helix</keyword>
<feature type="domain" description="CAAX prenyl protease 2/Lysostaphin resistance protein A-like" evidence="2">
    <location>
        <begin position="119"/>
        <end position="208"/>
    </location>
</feature>
<feature type="transmembrane region" description="Helical" evidence="1">
    <location>
        <begin position="116"/>
        <end position="139"/>
    </location>
</feature>
<protein>
    <submittedName>
        <fullName evidence="3">Type II CAAX endopeptidase family protein</fullName>
    </submittedName>
</protein>
<gene>
    <name evidence="3" type="ORF">QGN29_06700</name>
</gene>
<dbReference type="PANTHER" id="PTHR39430:SF1">
    <property type="entry name" value="PROTEASE"/>
    <property type="match status" value="1"/>
</dbReference>
<evidence type="ECO:0000313" key="3">
    <source>
        <dbReference type="EMBL" id="WND04062.1"/>
    </source>
</evidence>
<dbReference type="RefSeq" id="WP_310799926.1">
    <property type="nucleotide sequence ID" value="NZ_CP123872.1"/>
</dbReference>
<feature type="transmembrane region" description="Helical" evidence="1">
    <location>
        <begin position="241"/>
        <end position="259"/>
    </location>
</feature>
<dbReference type="GO" id="GO:0004175">
    <property type="term" value="F:endopeptidase activity"/>
    <property type="evidence" value="ECO:0007669"/>
    <property type="project" value="UniProtKB-ARBA"/>
</dbReference>
<organism evidence="3 4">
    <name type="scientific">Temperatibacter marinus</name>
    <dbReference type="NCBI Taxonomy" id="1456591"/>
    <lineage>
        <taxon>Bacteria</taxon>
        <taxon>Pseudomonadati</taxon>
        <taxon>Pseudomonadota</taxon>
        <taxon>Alphaproteobacteria</taxon>
        <taxon>Kordiimonadales</taxon>
        <taxon>Temperatibacteraceae</taxon>
        <taxon>Temperatibacter</taxon>
    </lineage>
</organism>
<feature type="transmembrane region" description="Helical" evidence="1">
    <location>
        <begin position="151"/>
        <end position="170"/>
    </location>
</feature>
<feature type="transmembrane region" description="Helical" evidence="1">
    <location>
        <begin position="12"/>
        <end position="30"/>
    </location>
</feature>
<keyword evidence="1" id="KW-0812">Transmembrane</keyword>
<sequence>MTSSSINIPLTIIKAFSIWIIFQIAFYWGGAVGPLLPQSMKAIVFGGSLSLFVYFLTKVYLRTDTLTMGDLGMTLSPGSWMRFSLSLVVGMAFFGAFFVAYLLFTPVKIVPILEPNYLNTIFVSLLSFVMLGVMEELVFRGYFMKKLETAIGIRGAIYLTSIAFGLYHGITIDSITGPAIWGLLYAVLAYWSKGLAIPIGFHIGANYIQALFSQKEKWVSGLWNFDVTQQSTLFTIEQVTLMNQLALLTLAIFLVEYYLRKVRPKQEQ</sequence>
<keyword evidence="1" id="KW-0472">Membrane</keyword>
<reference evidence="3" key="1">
    <citation type="submission" date="2023-04" db="EMBL/GenBank/DDBJ databases">
        <title>Complete genome sequence of Temperatibacter marinus.</title>
        <authorList>
            <person name="Rong J.-C."/>
            <person name="Yi M.-L."/>
            <person name="Zhao Q."/>
        </authorList>
    </citation>
    <scope>NUCLEOTIDE SEQUENCE</scope>
    <source>
        <strain evidence="3">NBRC 110045</strain>
    </source>
</reference>
<dbReference type="InterPro" id="IPR003675">
    <property type="entry name" value="Rce1/LyrA-like_dom"/>
</dbReference>
<accession>A0AA52EK85</accession>
<name>A0AA52EK85_9PROT</name>
<dbReference type="Proteomes" id="UP001268683">
    <property type="component" value="Chromosome"/>
</dbReference>
<feature type="transmembrane region" description="Helical" evidence="1">
    <location>
        <begin position="42"/>
        <end position="61"/>
    </location>
</feature>